<dbReference type="EMBL" id="UAWO01000005">
    <property type="protein sequence ID" value="SQC85075.1"/>
    <property type="molecule type" value="Genomic_DNA"/>
</dbReference>
<sequence>MINKTVFHEIDFIKEENLKNNSENVEIRINLGQINIYVPSDNIKLIANVIKELLKSC</sequence>
<gene>
    <name evidence="1" type="ORF">NCTC8081_02878</name>
</gene>
<dbReference type="Proteomes" id="UP000250234">
    <property type="component" value="Unassembled WGS sequence"/>
</dbReference>
<organism evidence="1 2">
    <name type="scientific">Clostridium perfringens</name>
    <dbReference type="NCBI Taxonomy" id="1502"/>
    <lineage>
        <taxon>Bacteria</taxon>
        <taxon>Bacillati</taxon>
        <taxon>Bacillota</taxon>
        <taxon>Clostridia</taxon>
        <taxon>Eubacteriales</taxon>
        <taxon>Clostridiaceae</taxon>
        <taxon>Clostridium</taxon>
    </lineage>
</organism>
<reference evidence="1 2" key="1">
    <citation type="submission" date="2018-06" db="EMBL/GenBank/DDBJ databases">
        <authorList>
            <consortium name="Pathogen Informatics"/>
            <person name="Doyle S."/>
        </authorList>
    </citation>
    <scope>NUCLEOTIDE SEQUENCE [LARGE SCALE GENOMIC DNA]</scope>
    <source>
        <strain evidence="1 2">NCTC8081</strain>
    </source>
</reference>
<dbReference type="AlphaFoldDB" id="A0A2X3IQR7"/>
<protein>
    <submittedName>
        <fullName evidence="1">Uncharacterized protein</fullName>
    </submittedName>
</protein>
<name>A0A2X3IQR7_CLOPF</name>
<accession>A0A2X3IQR7</accession>
<dbReference type="RefSeq" id="WP_181465755.1">
    <property type="nucleotide sequence ID" value="NZ_CATNYH010000006.1"/>
</dbReference>
<proteinExistence type="predicted"/>
<evidence type="ECO:0000313" key="1">
    <source>
        <dbReference type="EMBL" id="SQC85075.1"/>
    </source>
</evidence>
<evidence type="ECO:0000313" key="2">
    <source>
        <dbReference type="Proteomes" id="UP000250234"/>
    </source>
</evidence>